<feature type="chain" id="PRO_5032633134" description="DUF3108 domain-containing protein" evidence="1">
    <location>
        <begin position="33"/>
        <end position="249"/>
    </location>
</feature>
<evidence type="ECO:0000313" key="2">
    <source>
        <dbReference type="EMBL" id="MBB6091417.1"/>
    </source>
</evidence>
<dbReference type="RefSeq" id="WP_184329218.1">
    <property type="nucleotide sequence ID" value="NZ_JACHHZ010000001.1"/>
</dbReference>
<keyword evidence="3" id="KW-1185">Reference proteome</keyword>
<name>A0A841HEX2_9GAMM</name>
<protein>
    <recommendedName>
        <fullName evidence="4">DUF3108 domain-containing protein</fullName>
    </recommendedName>
</protein>
<gene>
    <name evidence="2" type="ORF">HNQ60_000263</name>
</gene>
<proteinExistence type="predicted"/>
<sequence length="249" mass="27444">MHRARFAQCAWFARSLAIASLVFMSFATQATATLPKPFVATYAVTFRGLNAGTLRMEFRQDSSPQRYVLETRASPSALASFVVSSAAFERTILEVTPDGLRPVQWELDDGKSGNKGDGQLTFNWTDLTVSGSYEGQPVKLALEPGMQDRLSIQLGAMTSLLQGHEPGTIAMVNGDNIRHYTYTRGKTETVQSKLGALDTVVYESTRPNSNRISRVWHAPSLEFIAARAEQIRKGKVETVMTLVELTHGQ</sequence>
<comment type="caution">
    <text evidence="2">The sequence shown here is derived from an EMBL/GenBank/DDBJ whole genome shotgun (WGS) entry which is preliminary data.</text>
</comment>
<keyword evidence="1" id="KW-0732">Signal</keyword>
<dbReference type="Proteomes" id="UP000588068">
    <property type="component" value="Unassembled WGS sequence"/>
</dbReference>
<feature type="signal peptide" evidence="1">
    <location>
        <begin position="1"/>
        <end position="32"/>
    </location>
</feature>
<dbReference type="EMBL" id="JACHHZ010000001">
    <property type="protein sequence ID" value="MBB6091417.1"/>
    <property type="molecule type" value="Genomic_DNA"/>
</dbReference>
<dbReference type="AlphaFoldDB" id="A0A841HEX2"/>
<organism evidence="2 3">
    <name type="scientific">Povalibacter uvarum</name>
    <dbReference type="NCBI Taxonomy" id="732238"/>
    <lineage>
        <taxon>Bacteria</taxon>
        <taxon>Pseudomonadati</taxon>
        <taxon>Pseudomonadota</taxon>
        <taxon>Gammaproteobacteria</taxon>
        <taxon>Steroidobacterales</taxon>
        <taxon>Steroidobacteraceae</taxon>
        <taxon>Povalibacter</taxon>
    </lineage>
</organism>
<evidence type="ECO:0000313" key="3">
    <source>
        <dbReference type="Proteomes" id="UP000588068"/>
    </source>
</evidence>
<evidence type="ECO:0008006" key="4">
    <source>
        <dbReference type="Google" id="ProtNLM"/>
    </source>
</evidence>
<dbReference type="InterPro" id="IPR021457">
    <property type="entry name" value="DUF3108"/>
</dbReference>
<reference evidence="2 3" key="1">
    <citation type="submission" date="2020-08" db="EMBL/GenBank/DDBJ databases">
        <title>Genomic Encyclopedia of Type Strains, Phase IV (KMG-IV): sequencing the most valuable type-strain genomes for metagenomic binning, comparative biology and taxonomic classification.</title>
        <authorList>
            <person name="Goeker M."/>
        </authorList>
    </citation>
    <scope>NUCLEOTIDE SEQUENCE [LARGE SCALE GENOMIC DNA]</scope>
    <source>
        <strain evidence="2 3">DSM 26723</strain>
    </source>
</reference>
<evidence type="ECO:0000256" key="1">
    <source>
        <dbReference type="SAM" id="SignalP"/>
    </source>
</evidence>
<accession>A0A841HEX2</accession>
<dbReference type="Pfam" id="PF11306">
    <property type="entry name" value="DUF3108"/>
    <property type="match status" value="1"/>
</dbReference>